<organism evidence="12 13">
    <name type="scientific">Hydrogenoanaerobacterium saccharovorans</name>
    <dbReference type="NCBI Taxonomy" id="474960"/>
    <lineage>
        <taxon>Bacteria</taxon>
        <taxon>Bacillati</taxon>
        <taxon>Bacillota</taxon>
        <taxon>Clostridia</taxon>
        <taxon>Eubacteriales</taxon>
        <taxon>Oscillospiraceae</taxon>
        <taxon>Hydrogenoanaerobacterium</taxon>
    </lineage>
</organism>
<evidence type="ECO:0000256" key="7">
    <source>
        <dbReference type="ARBA" id="ARBA00023196"/>
    </source>
</evidence>
<evidence type="ECO:0000313" key="13">
    <source>
        <dbReference type="Proteomes" id="UP000724149"/>
    </source>
</evidence>
<feature type="domain" description="ATP synthase F1 complex delta/epsilon subunit N-terminal" evidence="11">
    <location>
        <begin position="6"/>
        <end position="83"/>
    </location>
</feature>
<evidence type="ECO:0000256" key="2">
    <source>
        <dbReference type="ARBA" id="ARBA00005712"/>
    </source>
</evidence>
<accession>A0ABS2GKX0</accession>
<dbReference type="NCBIfam" id="TIGR01216">
    <property type="entry name" value="ATP_synt_epsi"/>
    <property type="match status" value="1"/>
</dbReference>
<comment type="similarity">
    <text evidence="2 9 10">Belongs to the ATPase epsilon chain family.</text>
</comment>
<dbReference type="PANTHER" id="PTHR13822:SF10">
    <property type="entry name" value="ATP SYNTHASE EPSILON CHAIN, CHLOROPLASTIC"/>
    <property type="match status" value="1"/>
</dbReference>
<dbReference type="CDD" id="cd12152">
    <property type="entry name" value="F1-ATPase_delta"/>
    <property type="match status" value="1"/>
</dbReference>
<dbReference type="SUPFAM" id="SSF51344">
    <property type="entry name" value="Epsilon subunit of F1F0-ATP synthase N-terminal domain"/>
    <property type="match status" value="1"/>
</dbReference>
<evidence type="ECO:0000256" key="9">
    <source>
        <dbReference type="HAMAP-Rule" id="MF_00530"/>
    </source>
</evidence>
<evidence type="ECO:0000256" key="5">
    <source>
        <dbReference type="ARBA" id="ARBA00023065"/>
    </source>
</evidence>
<evidence type="ECO:0000256" key="1">
    <source>
        <dbReference type="ARBA" id="ARBA00004184"/>
    </source>
</evidence>
<comment type="subcellular location">
    <subcellularLocation>
        <location evidence="9">Cell membrane</location>
        <topology evidence="9">Peripheral membrane protein</topology>
    </subcellularLocation>
    <subcellularLocation>
        <location evidence="1">Endomembrane system</location>
        <topology evidence="1">Peripheral membrane protein</topology>
    </subcellularLocation>
</comment>
<keyword evidence="8 9" id="KW-0066">ATP synthesis</keyword>
<dbReference type="Gene3D" id="2.60.15.10">
    <property type="entry name" value="F0F1 ATP synthase delta/epsilon subunit, N-terminal"/>
    <property type="match status" value="1"/>
</dbReference>
<name>A0ABS2GKX0_9FIRM</name>
<keyword evidence="6 9" id="KW-0472">Membrane</keyword>
<keyword evidence="5 9" id="KW-0406">Ion transport</keyword>
<evidence type="ECO:0000256" key="8">
    <source>
        <dbReference type="ARBA" id="ARBA00023310"/>
    </source>
</evidence>
<comment type="function">
    <text evidence="9">Produces ATP from ADP in the presence of a proton gradient across the membrane.</text>
</comment>
<evidence type="ECO:0000256" key="3">
    <source>
        <dbReference type="ARBA" id="ARBA00022448"/>
    </source>
</evidence>
<comment type="subunit">
    <text evidence="9 10">F-type ATPases have 2 components, CF(1) - the catalytic core - and CF(0) - the membrane proton channel. CF(1) has five subunits: alpha(3), beta(3), gamma(1), delta(1), epsilon(1). CF(0) has three main subunits: a, b and c.</text>
</comment>
<dbReference type="HAMAP" id="MF_00530">
    <property type="entry name" value="ATP_synth_epsil_bac"/>
    <property type="match status" value="1"/>
</dbReference>
<dbReference type="InterPro" id="IPR001469">
    <property type="entry name" value="ATP_synth_F1_dsu/esu"/>
</dbReference>
<comment type="caution">
    <text evidence="12">The sequence shown here is derived from an EMBL/GenBank/DDBJ whole genome shotgun (WGS) entry which is preliminary data.</text>
</comment>
<reference evidence="12 13" key="1">
    <citation type="journal article" date="2021" name="Sci. Rep.">
        <title>The distribution of antibiotic resistance genes in chicken gut microbiota commensals.</title>
        <authorList>
            <person name="Juricova H."/>
            <person name="Matiasovicova J."/>
            <person name="Kubasova T."/>
            <person name="Cejkova D."/>
            <person name="Rychlik I."/>
        </authorList>
    </citation>
    <scope>NUCLEOTIDE SEQUENCE [LARGE SCALE GENOMIC DNA]</scope>
    <source>
        <strain evidence="12 13">An564</strain>
    </source>
</reference>
<dbReference type="Pfam" id="PF02823">
    <property type="entry name" value="ATP-synt_DE_N"/>
    <property type="match status" value="1"/>
</dbReference>
<keyword evidence="9" id="KW-0375">Hydrogen ion transport</keyword>
<evidence type="ECO:0000259" key="11">
    <source>
        <dbReference type="Pfam" id="PF02823"/>
    </source>
</evidence>
<dbReference type="EMBL" id="JACSNR010000001">
    <property type="protein sequence ID" value="MBM6922354.1"/>
    <property type="molecule type" value="Genomic_DNA"/>
</dbReference>
<dbReference type="Proteomes" id="UP000724149">
    <property type="component" value="Unassembled WGS sequence"/>
</dbReference>
<protein>
    <recommendedName>
        <fullName evidence="9">ATP synthase epsilon chain</fullName>
    </recommendedName>
    <alternativeName>
        <fullName evidence="9">ATP synthase F1 sector epsilon subunit</fullName>
    </alternativeName>
    <alternativeName>
        <fullName evidence="9">F-ATPase epsilon subunit</fullName>
    </alternativeName>
</protein>
<keyword evidence="3 9" id="KW-0813">Transport</keyword>
<dbReference type="InterPro" id="IPR020546">
    <property type="entry name" value="ATP_synth_F1_dsu/esu_N"/>
</dbReference>
<dbReference type="RefSeq" id="WP_204719315.1">
    <property type="nucleotide sequence ID" value="NZ_JACSNR010000001.1"/>
</dbReference>
<gene>
    <name evidence="9 12" type="primary">atpC</name>
    <name evidence="12" type="ORF">H9X81_01420</name>
</gene>
<keyword evidence="4 9" id="KW-1003">Cell membrane</keyword>
<dbReference type="InterPro" id="IPR036771">
    <property type="entry name" value="ATPsynth_dsu/esu_N"/>
</dbReference>
<keyword evidence="13" id="KW-1185">Reference proteome</keyword>
<dbReference type="PANTHER" id="PTHR13822">
    <property type="entry name" value="ATP SYNTHASE DELTA/EPSILON CHAIN"/>
    <property type="match status" value="1"/>
</dbReference>
<keyword evidence="7 9" id="KW-0139">CF(1)</keyword>
<evidence type="ECO:0000256" key="10">
    <source>
        <dbReference type="RuleBase" id="RU003656"/>
    </source>
</evidence>
<sequence length="143" mass="15917">MAALYQLEIVTPMGRKFEGLVDNCVFRSTEGDVGILKGHSPYVAAIETGEIKIHTENGQTRYAAASEGFVHVSSDLVRILVSSCEWAEEIDPDQAKAEKEAARAKVAEAKTPEEKELAKYVLQKARIRRRVAKKRPDYVANKK</sequence>
<proteinExistence type="inferred from homology"/>
<evidence type="ECO:0000313" key="12">
    <source>
        <dbReference type="EMBL" id="MBM6922354.1"/>
    </source>
</evidence>
<evidence type="ECO:0000256" key="4">
    <source>
        <dbReference type="ARBA" id="ARBA00022475"/>
    </source>
</evidence>
<evidence type="ECO:0000256" key="6">
    <source>
        <dbReference type="ARBA" id="ARBA00023136"/>
    </source>
</evidence>